<dbReference type="KEGG" id="marq:MARGE09_P2650"/>
<dbReference type="InterPro" id="IPR050678">
    <property type="entry name" value="DNA_Partitioning_ATPase"/>
</dbReference>
<dbReference type="PANTHER" id="PTHR13696">
    <property type="entry name" value="P-LOOP CONTAINING NUCLEOSIDE TRIPHOSPHATE HYDROLASE"/>
    <property type="match status" value="1"/>
</dbReference>
<dbReference type="Pfam" id="PF13614">
    <property type="entry name" value="AAA_31"/>
    <property type="match status" value="1"/>
</dbReference>
<accession>A0AAN2BKW1</accession>
<dbReference type="Proteomes" id="UP001320119">
    <property type="component" value="Chromosome"/>
</dbReference>
<protein>
    <recommendedName>
        <fullName evidence="1">AAA domain-containing protein</fullName>
    </recommendedName>
</protein>
<dbReference type="CDD" id="cd02042">
    <property type="entry name" value="ParAB_family"/>
    <property type="match status" value="1"/>
</dbReference>
<dbReference type="RefSeq" id="WP_236982792.1">
    <property type="nucleotide sequence ID" value="NZ_AP023086.1"/>
</dbReference>
<gene>
    <name evidence="2" type="ORF">MARGE09_P2650</name>
</gene>
<evidence type="ECO:0000259" key="1">
    <source>
        <dbReference type="Pfam" id="PF13614"/>
    </source>
</evidence>
<evidence type="ECO:0000313" key="2">
    <source>
        <dbReference type="EMBL" id="BCD98449.1"/>
    </source>
</evidence>
<name>A0AAN2BKW1_9GAMM</name>
<sequence>MESIAVYNLKGGVGKTTTIVNLAYLASHAKHSTILWDWDPQAASTWYLNPEHTKHHSKSIKLLNKGVPVGELEMRTPYPRLSLIPADISLRKADTELNLFKNPRRLMSSLVTPLSENTRYLFHDCPPSLSPSVEYIVASADIVLVPIIPSPMSIRAIEQVVAFFDGKKYQPKQLTGFFNQVDMRRAIHKDTIANPKTMPIPMLKTYIPYDSNAEKMSENRMPLMAYSTKGRAYNAYNNLWREVKKHLKKQQT</sequence>
<evidence type="ECO:0000313" key="3">
    <source>
        <dbReference type="Proteomes" id="UP001320119"/>
    </source>
</evidence>
<dbReference type="AlphaFoldDB" id="A0AAN2BKW1"/>
<feature type="domain" description="AAA" evidence="1">
    <location>
        <begin position="1"/>
        <end position="165"/>
    </location>
</feature>
<dbReference type="InterPro" id="IPR025669">
    <property type="entry name" value="AAA_dom"/>
</dbReference>
<dbReference type="Gene3D" id="3.40.50.300">
    <property type="entry name" value="P-loop containing nucleotide triphosphate hydrolases"/>
    <property type="match status" value="1"/>
</dbReference>
<keyword evidence="3" id="KW-1185">Reference proteome</keyword>
<proteinExistence type="predicted"/>
<dbReference type="EMBL" id="AP023086">
    <property type="protein sequence ID" value="BCD98449.1"/>
    <property type="molecule type" value="Genomic_DNA"/>
</dbReference>
<reference evidence="2 3" key="1">
    <citation type="journal article" date="2022" name="IScience">
        <title>An ultrasensitive nanofiber-based assay for enzymatic hydrolysis and deep-sea microbial degradation of cellulose.</title>
        <authorList>
            <person name="Tsudome M."/>
            <person name="Tachioka M."/>
            <person name="Miyazaki M."/>
            <person name="Uchimura K."/>
            <person name="Tsuda M."/>
            <person name="Takaki Y."/>
            <person name="Deguchi S."/>
        </authorList>
    </citation>
    <scope>NUCLEOTIDE SEQUENCE [LARGE SCALE GENOMIC DNA]</scope>
    <source>
        <strain evidence="2 3">GE09</strain>
    </source>
</reference>
<dbReference type="InterPro" id="IPR027417">
    <property type="entry name" value="P-loop_NTPase"/>
</dbReference>
<dbReference type="SUPFAM" id="SSF52540">
    <property type="entry name" value="P-loop containing nucleoside triphosphate hydrolases"/>
    <property type="match status" value="1"/>
</dbReference>
<dbReference type="PANTHER" id="PTHR13696:SF99">
    <property type="entry name" value="COBYRINIC ACID AC-DIAMIDE SYNTHASE"/>
    <property type="match status" value="1"/>
</dbReference>
<organism evidence="2 3">
    <name type="scientific">Marinagarivorans cellulosilyticus</name>
    <dbReference type="NCBI Taxonomy" id="2721545"/>
    <lineage>
        <taxon>Bacteria</taxon>
        <taxon>Pseudomonadati</taxon>
        <taxon>Pseudomonadota</taxon>
        <taxon>Gammaproteobacteria</taxon>
        <taxon>Cellvibrionales</taxon>
        <taxon>Cellvibrionaceae</taxon>
        <taxon>Marinagarivorans</taxon>
    </lineage>
</organism>